<reference evidence="1 2" key="1">
    <citation type="submission" date="2020-03" db="EMBL/GenBank/DDBJ databases">
        <title>Isolation and identification of active actinomycetes.</title>
        <authorList>
            <person name="Sun X."/>
        </authorList>
    </citation>
    <scope>NUCLEOTIDE SEQUENCE [LARGE SCALE GENOMIC DNA]</scope>
    <source>
        <strain evidence="1 2">NEAU-D13</strain>
    </source>
</reference>
<name>A0A7C9VQA6_9PSEU</name>
<dbReference type="Pfam" id="PF04402">
    <property type="entry name" value="SIMPL"/>
    <property type="match status" value="1"/>
</dbReference>
<organism evidence="1 2">
    <name type="scientific">Lentzea alba</name>
    <dbReference type="NCBI Taxonomy" id="2714351"/>
    <lineage>
        <taxon>Bacteria</taxon>
        <taxon>Bacillati</taxon>
        <taxon>Actinomycetota</taxon>
        <taxon>Actinomycetes</taxon>
        <taxon>Pseudonocardiales</taxon>
        <taxon>Pseudonocardiaceae</taxon>
        <taxon>Lentzea</taxon>
    </lineage>
</organism>
<accession>A0A7C9VQA6</accession>
<evidence type="ECO:0000313" key="1">
    <source>
        <dbReference type="EMBL" id="NGY58076.1"/>
    </source>
</evidence>
<dbReference type="Gene3D" id="3.30.110.170">
    <property type="entry name" value="Protein of unknown function (DUF541), domain 1"/>
    <property type="match status" value="1"/>
</dbReference>
<comment type="caution">
    <text evidence="1">The sequence shown here is derived from an EMBL/GenBank/DDBJ whole genome shotgun (WGS) entry which is preliminary data.</text>
</comment>
<gene>
    <name evidence="1" type="ORF">G7043_03915</name>
</gene>
<dbReference type="EMBL" id="JAAMPJ010000001">
    <property type="protein sequence ID" value="NGY58076.1"/>
    <property type="molecule type" value="Genomic_DNA"/>
</dbReference>
<dbReference type="AlphaFoldDB" id="A0A7C9VQA6"/>
<evidence type="ECO:0000313" key="2">
    <source>
        <dbReference type="Proteomes" id="UP000481360"/>
    </source>
</evidence>
<dbReference type="PANTHER" id="PTHR34387:SF1">
    <property type="entry name" value="PERIPLASMIC IMMUNOGENIC PROTEIN"/>
    <property type="match status" value="1"/>
</dbReference>
<dbReference type="PANTHER" id="PTHR34387">
    <property type="entry name" value="SLR1258 PROTEIN"/>
    <property type="match status" value="1"/>
</dbReference>
<sequence>MSIPAQATESGTVAVGGHGEASAVPDLAVISVGVEVRRSTAAEALEAHAVAARALLDAVHAEGVADRDIRTESMWLNPVYEYDQSDNSFLAGFQAGQAFSVKVRDVTKTGKVLRAAVDAVGDAGRINGVAFDIEDRAPLRHRARAAAFKDARAKAAQYAQLSGRRLGDLVSVNEAASSGASPIPILTAQAADASVPMAPGEIKEEIDVAVVYQLR</sequence>
<dbReference type="Gene3D" id="3.30.70.2970">
    <property type="entry name" value="Protein of unknown function (DUF541), domain 2"/>
    <property type="match status" value="1"/>
</dbReference>
<dbReference type="Proteomes" id="UP000481360">
    <property type="component" value="Unassembled WGS sequence"/>
</dbReference>
<proteinExistence type="predicted"/>
<dbReference type="GO" id="GO:0006974">
    <property type="term" value="P:DNA damage response"/>
    <property type="evidence" value="ECO:0007669"/>
    <property type="project" value="TreeGrafter"/>
</dbReference>
<dbReference type="InterPro" id="IPR052022">
    <property type="entry name" value="26kDa_periplasmic_antigen"/>
</dbReference>
<keyword evidence="2" id="KW-1185">Reference proteome</keyword>
<protein>
    <submittedName>
        <fullName evidence="1">SIMPL domain-containing protein</fullName>
    </submittedName>
</protein>
<dbReference type="InterPro" id="IPR007497">
    <property type="entry name" value="SIMPL/DUF541"/>
</dbReference>